<dbReference type="SUPFAM" id="SSF54849">
    <property type="entry name" value="GroEL-intermediate domain like"/>
    <property type="match status" value="1"/>
</dbReference>
<dbReference type="FunFam" id="3.50.7.10:FF:000009">
    <property type="entry name" value="T-complex protein 1 subunit alpha"/>
    <property type="match status" value="1"/>
</dbReference>
<dbReference type="Pfam" id="PF00118">
    <property type="entry name" value="Cpn60_TCP1"/>
    <property type="match status" value="1"/>
</dbReference>
<dbReference type="EMBL" id="LFYR01001977">
    <property type="protein sequence ID" value="KMZ58187.1"/>
    <property type="molecule type" value="Genomic_DNA"/>
</dbReference>
<accession>A0A0K9NQ46</accession>
<keyword evidence="6 10" id="KW-0067">ATP-binding</keyword>
<evidence type="ECO:0000256" key="3">
    <source>
        <dbReference type="ARBA" id="ARBA00014424"/>
    </source>
</evidence>
<evidence type="ECO:0000256" key="2">
    <source>
        <dbReference type="ARBA" id="ARBA00008020"/>
    </source>
</evidence>
<dbReference type="InterPro" id="IPR027413">
    <property type="entry name" value="GROEL-like_equatorial_sf"/>
</dbReference>
<comment type="subcellular location">
    <subcellularLocation>
        <location evidence="1">Cytoplasm</location>
    </subcellularLocation>
</comment>
<dbReference type="SUPFAM" id="SSF52029">
    <property type="entry name" value="GroEL apical domain-like"/>
    <property type="match status" value="1"/>
</dbReference>
<evidence type="ECO:0000256" key="9">
    <source>
        <dbReference type="ARBA" id="ARBA00030049"/>
    </source>
</evidence>
<dbReference type="FunFam" id="1.10.560.10:FF:000070">
    <property type="entry name" value="Uncharacterized protein"/>
    <property type="match status" value="1"/>
</dbReference>
<evidence type="ECO:0000256" key="10">
    <source>
        <dbReference type="RuleBase" id="RU004187"/>
    </source>
</evidence>
<proteinExistence type="inferred from homology"/>
<organism evidence="11 12">
    <name type="scientific">Zostera marina</name>
    <name type="common">Eelgrass</name>
    <dbReference type="NCBI Taxonomy" id="29655"/>
    <lineage>
        <taxon>Eukaryota</taxon>
        <taxon>Viridiplantae</taxon>
        <taxon>Streptophyta</taxon>
        <taxon>Embryophyta</taxon>
        <taxon>Tracheophyta</taxon>
        <taxon>Spermatophyta</taxon>
        <taxon>Magnoliopsida</taxon>
        <taxon>Liliopsida</taxon>
        <taxon>Zosteraceae</taxon>
        <taxon>Zostera</taxon>
    </lineage>
</organism>
<comment type="similarity">
    <text evidence="2 10">Belongs to the TCP-1 chaperonin family.</text>
</comment>
<dbReference type="InterPro" id="IPR002423">
    <property type="entry name" value="Cpn60/GroEL/TCP-1"/>
</dbReference>
<dbReference type="InterPro" id="IPR002194">
    <property type="entry name" value="Chaperonin_TCP-1_CS"/>
</dbReference>
<dbReference type="InterPro" id="IPR027410">
    <property type="entry name" value="TCP-1-like_intermed_sf"/>
</dbReference>
<name>A0A0K9NQ46_ZOSMR</name>
<evidence type="ECO:0000256" key="7">
    <source>
        <dbReference type="ARBA" id="ARBA00023186"/>
    </source>
</evidence>
<dbReference type="Gene3D" id="3.50.7.10">
    <property type="entry name" value="GroEL"/>
    <property type="match status" value="1"/>
</dbReference>
<dbReference type="CDD" id="cd03335">
    <property type="entry name" value="TCP1_alpha"/>
    <property type="match status" value="1"/>
</dbReference>
<comment type="caution">
    <text evidence="11">The sequence shown here is derived from an EMBL/GenBank/DDBJ whole genome shotgun (WGS) entry which is preliminary data.</text>
</comment>
<dbReference type="GO" id="GO:0051082">
    <property type="term" value="F:unfolded protein binding"/>
    <property type="evidence" value="ECO:0000318"/>
    <property type="project" value="GO_Central"/>
</dbReference>
<dbReference type="Gene3D" id="3.30.260.10">
    <property type="entry name" value="TCP-1-like chaperonin intermediate domain"/>
    <property type="match status" value="1"/>
</dbReference>
<dbReference type="SUPFAM" id="SSF48592">
    <property type="entry name" value="GroEL equatorial domain-like"/>
    <property type="match status" value="1"/>
</dbReference>
<dbReference type="PRINTS" id="PR00304">
    <property type="entry name" value="TCOMPLEXTCP1"/>
</dbReference>
<evidence type="ECO:0000256" key="1">
    <source>
        <dbReference type="ARBA" id="ARBA00004496"/>
    </source>
</evidence>
<dbReference type="InterPro" id="IPR017998">
    <property type="entry name" value="Chaperone_TCP-1"/>
</dbReference>
<dbReference type="GO" id="GO:0016887">
    <property type="term" value="F:ATP hydrolysis activity"/>
    <property type="evidence" value="ECO:0007669"/>
    <property type="project" value="InterPro"/>
</dbReference>
<dbReference type="GO" id="GO:0005832">
    <property type="term" value="C:chaperonin-containing T-complex"/>
    <property type="evidence" value="ECO:0000318"/>
    <property type="project" value="GO_Central"/>
</dbReference>
<comment type="function">
    <text evidence="8">Molecular chaperone; assists the folding of proteins upon ATP hydrolysis. Known to play a role, in vitro, in the folding of actin and tubulin.</text>
</comment>
<dbReference type="STRING" id="29655.A0A0K9NQ46"/>
<dbReference type="OMA" id="NPEHNKQ"/>
<dbReference type="InterPro" id="IPR054827">
    <property type="entry name" value="thermosome_alpha"/>
</dbReference>
<evidence type="ECO:0000256" key="4">
    <source>
        <dbReference type="ARBA" id="ARBA00022490"/>
    </source>
</evidence>
<gene>
    <name evidence="11" type="ORF">ZOSMA_79G00280</name>
</gene>
<dbReference type="Proteomes" id="UP000036987">
    <property type="component" value="Unassembled WGS sequence"/>
</dbReference>
<dbReference type="NCBIfam" id="NF041082">
    <property type="entry name" value="thermosome_alpha"/>
    <property type="match status" value="1"/>
</dbReference>
<dbReference type="NCBIfam" id="NF041083">
    <property type="entry name" value="thermosome_beta"/>
    <property type="match status" value="1"/>
</dbReference>
<evidence type="ECO:0000256" key="5">
    <source>
        <dbReference type="ARBA" id="ARBA00022741"/>
    </source>
</evidence>
<evidence type="ECO:0000256" key="6">
    <source>
        <dbReference type="ARBA" id="ARBA00022840"/>
    </source>
</evidence>
<dbReference type="InterPro" id="IPR027409">
    <property type="entry name" value="GroEL-like_apical_dom_sf"/>
</dbReference>
<keyword evidence="5 10" id="KW-0547">Nucleotide-binding</keyword>
<dbReference type="PROSITE" id="PS00751">
    <property type="entry name" value="TCP1_2"/>
    <property type="match status" value="1"/>
</dbReference>
<dbReference type="PROSITE" id="PS00750">
    <property type="entry name" value="TCP1_1"/>
    <property type="match status" value="1"/>
</dbReference>
<dbReference type="InterPro" id="IPR012715">
    <property type="entry name" value="Chap_CCT_alpha"/>
</dbReference>
<dbReference type="OrthoDB" id="10248520at2759"/>
<keyword evidence="12" id="KW-1185">Reference proteome</keyword>
<dbReference type="Gene3D" id="1.10.560.10">
    <property type="entry name" value="GroEL-like equatorial domain"/>
    <property type="match status" value="1"/>
</dbReference>
<dbReference type="GO" id="GO:0005524">
    <property type="term" value="F:ATP binding"/>
    <property type="evidence" value="ECO:0007669"/>
    <property type="project" value="UniProtKB-KW"/>
</dbReference>
<evidence type="ECO:0000313" key="11">
    <source>
        <dbReference type="EMBL" id="KMZ58187.1"/>
    </source>
</evidence>
<keyword evidence="4" id="KW-0963">Cytoplasm</keyword>
<sequence length="606" mass="66775">MGSPKEIIFSFLYKTWFVRHHVSSTITRHTLLIRQPPSSVVFHSHLGRWRLEDHPKRMAYEARNLGIIGDRQSGQDVRTQNVVACQAVSNIVKSSLGPVGLDKMLVDDIGDVTITNDGATILKMLEVEHPAAKVLVELAEIQDREVGDGTTSVVIIAAELLKRANDLVKNKIHPTSIISGYRLAMREACRYVEEKLAMQVDKLRKESLINCAKTSMSSKLISGDSDFFANLVVDAVQAIKSTNSRGEVKYPIKSINILKAHGRSAKDSYLLKGYALNTGRAAQGMPLRVAPAKIACLDFNLQKTKMQMGVQILVTNPRELEKIRQREADVTKERIEKVLKAGANVILTTKGIDDMSLKYFVEAGAIAVRRVRKEDLRHVAKATGATLISTFADMEGEETFDPSFLGYADEVVEECIANDDVILLKGTKNTSAVSLILRGANDYMLDEMDRALHDALCIVKRTLESNMVVAGGGAVEAALSVYLEYLATTFGSREQLAIAEFAESFMIIPKVLSVNAAKDSTELVAKLRAYHHTAQMKADKQHLSNMGLDLSKGCVCNNLEAGVIEPAMSKVKIIQFATEAAITILRIDDMIKIAKDEVMSDRLEET</sequence>
<dbReference type="InterPro" id="IPR053374">
    <property type="entry name" value="TCP-1_chaperonin"/>
</dbReference>
<evidence type="ECO:0000313" key="12">
    <source>
        <dbReference type="Proteomes" id="UP000036987"/>
    </source>
</evidence>
<protein>
    <recommendedName>
        <fullName evidence="3">T-complex protein 1 subunit alpha</fullName>
    </recommendedName>
    <alternativeName>
        <fullName evidence="9">CCT-alpha</fullName>
    </alternativeName>
</protein>
<dbReference type="PANTHER" id="PTHR11353">
    <property type="entry name" value="CHAPERONIN"/>
    <property type="match status" value="1"/>
</dbReference>
<reference evidence="12" key="1">
    <citation type="journal article" date="2016" name="Nature">
        <title>The genome of the seagrass Zostera marina reveals angiosperm adaptation to the sea.</title>
        <authorList>
            <person name="Olsen J.L."/>
            <person name="Rouze P."/>
            <person name="Verhelst B."/>
            <person name="Lin Y.-C."/>
            <person name="Bayer T."/>
            <person name="Collen J."/>
            <person name="Dattolo E."/>
            <person name="De Paoli E."/>
            <person name="Dittami S."/>
            <person name="Maumus F."/>
            <person name="Michel G."/>
            <person name="Kersting A."/>
            <person name="Lauritano C."/>
            <person name="Lohaus R."/>
            <person name="Toepel M."/>
            <person name="Tonon T."/>
            <person name="Vanneste K."/>
            <person name="Amirebrahimi M."/>
            <person name="Brakel J."/>
            <person name="Bostroem C."/>
            <person name="Chovatia M."/>
            <person name="Grimwood J."/>
            <person name="Jenkins J.W."/>
            <person name="Jueterbock A."/>
            <person name="Mraz A."/>
            <person name="Stam W.T."/>
            <person name="Tice H."/>
            <person name="Bornberg-Bauer E."/>
            <person name="Green P.J."/>
            <person name="Pearson G.A."/>
            <person name="Procaccini G."/>
            <person name="Duarte C.M."/>
            <person name="Schmutz J."/>
            <person name="Reusch T.B.H."/>
            <person name="Van de Peer Y."/>
        </authorList>
    </citation>
    <scope>NUCLEOTIDE SEQUENCE [LARGE SCALE GENOMIC DNA]</scope>
    <source>
        <strain evidence="12">cv. Finnish</strain>
    </source>
</reference>
<evidence type="ECO:0000256" key="8">
    <source>
        <dbReference type="ARBA" id="ARBA00024677"/>
    </source>
</evidence>
<dbReference type="PROSITE" id="PS00995">
    <property type="entry name" value="TCP1_3"/>
    <property type="match status" value="1"/>
</dbReference>
<dbReference type="NCBIfam" id="TIGR02340">
    <property type="entry name" value="chap_CCT_alpha"/>
    <property type="match status" value="1"/>
</dbReference>
<dbReference type="GO" id="GO:0006457">
    <property type="term" value="P:protein folding"/>
    <property type="evidence" value="ECO:0000318"/>
    <property type="project" value="GO_Central"/>
</dbReference>
<keyword evidence="7 10" id="KW-0143">Chaperone</keyword>
<dbReference type="AlphaFoldDB" id="A0A0K9NQ46"/>
<dbReference type="GO" id="GO:0140662">
    <property type="term" value="F:ATP-dependent protein folding chaperone"/>
    <property type="evidence" value="ECO:0007669"/>
    <property type="project" value="InterPro"/>
</dbReference>